<dbReference type="SMART" id="SM00903">
    <property type="entry name" value="Flavin_Reduct"/>
    <property type="match status" value="1"/>
</dbReference>
<sequence length="159" mass="17068">MPVTSEAFRQALSRFASGVTVVTTASGGQKAGLTVSAFSSLSLEPPYILVCIDKSSSSCAVLRSAGAFAVNILASDQAHLSQHFASRLEDKFAQVDYHPGLAGIPVLHGTLASLECRLVQELDGGDHFIYIGQVERTFVDESKSPLLYYRGQYRQLAEG</sequence>
<dbReference type="GO" id="GO:0010181">
    <property type="term" value="F:FMN binding"/>
    <property type="evidence" value="ECO:0007669"/>
    <property type="project" value="InterPro"/>
</dbReference>
<dbReference type="EMBL" id="BMOY01000031">
    <property type="protein sequence ID" value="GGJ09933.1"/>
    <property type="molecule type" value="Genomic_DNA"/>
</dbReference>
<evidence type="ECO:0000313" key="4">
    <source>
        <dbReference type="Proteomes" id="UP000637695"/>
    </source>
</evidence>
<dbReference type="InterPro" id="IPR012349">
    <property type="entry name" value="Split_barrel_FMN-bd"/>
</dbReference>
<dbReference type="RefSeq" id="WP_188882674.1">
    <property type="nucleotide sequence ID" value="NZ_BMOY01000031.1"/>
</dbReference>
<keyword evidence="4" id="KW-1185">Reference proteome</keyword>
<dbReference type="AlphaFoldDB" id="A0A917NLL0"/>
<reference evidence="3" key="2">
    <citation type="submission" date="2020-09" db="EMBL/GenBank/DDBJ databases">
        <authorList>
            <person name="Sun Q."/>
            <person name="Ohkuma M."/>
        </authorList>
    </citation>
    <scope>NUCLEOTIDE SEQUENCE</scope>
    <source>
        <strain evidence="3">JCM 18487</strain>
    </source>
</reference>
<reference evidence="3" key="1">
    <citation type="journal article" date="2014" name="Int. J. Syst. Evol. Microbiol.">
        <title>Complete genome sequence of Corynebacterium casei LMG S-19264T (=DSM 44701T), isolated from a smear-ripened cheese.</title>
        <authorList>
            <consortium name="US DOE Joint Genome Institute (JGI-PGF)"/>
            <person name="Walter F."/>
            <person name="Albersmeier A."/>
            <person name="Kalinowski J."/>
            <person name="Ruckert C."/>
        </authorList>
    </citation>
    <scope>NUCLEOTIDE SEQUENCE</scope>
    <source>
        <strain evidence="3">JCM 18487</strain>
    </source>
</reference>
<gene>
    <name evidence="3" type="ORF">GCM10010885_18850</name>
</gene>
<dbReference type="Proteomes" id="UP000637695">
    <property type="component" value="Unassembled WGS sequence"/>
</dbReference>
<protein>
    <submittedName>
        <fullName evidence="3">Flavin reductase</fullName>
    </submittedName>
</protein>
<dbReference type="GO" id="GO:0042602">
    <property type="term" value="F:riboflavin reductase (NADPH) activity"/>
    <property type="evidence" value="ECO:0007669"/>
    <property type="project" value="TreeGrafter"/>
</dbReference>
<dbReference type="PANTHER" id="PTHR30466">
    <property type="entry name" value="FLAVIN REDUCTASE"/>
    <property type="match status" value="1"/>
</dbReference>
<evidence type="ECO:0000256" key="1">
    <source>
        <dbReference type="ARBA" id="ARBA00023002"/>
    </source>
</evidence>
<dbReference type="PANTHER" id="PTHR30466:SF1">
    <property type="entry name" value="FMN REDUCTASE (NADH) RUTF"/>
    <property type="match status" value="1"/>
</dbReference>
<evidence type="ECO:0000313" key="3">
    <source>
        <dbReference type="EMBL" id="GGJ09933.1"/>
    </source>
</evidence>
<feature type="domain" description="Flavin reductase like" evidence="2">
    <location>
        <begin position="12"/>
        <end position="155"/>
    </location>
</feature>
<proteinExistence type="predicted"/>
<organism evidence="3 4">
    <name type="scientific">Alicyclobacillus cellulosilyticus</name>
    <dbReference type="NCBI Taxonomy" id="1003997"/>
    <lineage>
        <taxon>Bacteria</taxon>
        <taxon>Bacillati</taxon>
        <taxon>Bacillota</taxon>
        <taxon>Bacilli</taxon>
        <taxon>Bacillales</taxon>
        <taxon>Alicyclobacillaceae</taxon>
        <taxon>Alicyclobacillus</taxon>
    </lineage>
</organism>
<dbReference type="InterPro" id="IPR050268">
    <property type="entry name" value="NADH-dep_flavin_reductase"/>
</dbReference>
<dbReference type="InterPro" id="IPR002563">
    <property type="entry name" value="Flavin_Rdtase-like_dom"/>
</dbReference>
<evidence type="ECO:0000259" key="2">
    <source>
        <dbReference type="SMART" id="SM00903"/>
    </source>
</evidence>
<keyword evidence="1" id="KW-0560">Oxidoreductase</keyword>
<comment type="caution">
    <text evidence="3">The sequence shown here is derived from an EMBL/GenBank/DDBJ whole genome shotgun (WGS) entry which is preliminary data.</text>
</comment>
<name>A0A917NLL0_9BACL</name>
<dbReference type="SUPFAM" id="SSF50475">
    <property type="entry name" value="FMN-binding split barrel"/>
    <property type="match status" value="1"/>
</dbReference>
<dbReference type="Pfam" id="PF01613">
    <property type="entry name" value="Flavin_Reduct"/>
    <property type="match status" value="1"/>
</dbReference>
<dbReference type="Gene3D" id="2.30.110.10">
    <property type="entry name" value="Electron Transport, Fmn-binding Protein, Chain A"/>
    <property type="match status" value="1"/>
</dbReference>
<accession>A0A917NLL0</accession>